<evidence type="ECO:0000313" key="1">
    <source>
        <dbReference type="EMBL" id="OWK45635.1"/>
    </source>
</evidence>
<dbReference type="EMBL" id="NIDE01000002">
    <property type="protein sequence ID" value="OWK45635.1"/>
    <property type="molecule type" value="Genomic_DNA"/>
</dbReference>
<protein>
    <submittedName>
        <fullName evidence="1">Uncharacterized protein</fullName>
    </submittedName>
</protein>
<reference evidence="2" key="1">
    <citation type="submission" date="2017-06" db="EMBL/GenBank/DDBJ databases">
        <title>Genome analysis of Fimbriiglobus ruber SP5, the first member of the order Planctomycetales with confirmed chitinolytic capability.</title>
        <authorList>
            <person name="Ravin N.V."/>
            <person name="Rakitin A.L."/>
            <person name="Ivanova A.A."/>
            <person name="Beletsky A.V."/>
            <person name="Kulichevskaya I.S."/>
            <person name="Mardanov A.V."/>
            <person name="Dedysh S.N."/>
        </authorList>
    </citation>
    <scope>NUCLEOTIDE SEQUENCE [LARGE SCALE GENOMIC DNA]</scope>
    <source>
        <strain evidence="2">SP5</strain>
    </source>
</reference>
<evidence type="ECO:0000313" key="2">
    <source>
        <dbReference type="Proteomes" id="UP000214646"/>
    </source>
</evidence>
<accession>A0A225EAQ5</accession>
<dbReference type="AlphaFoldDB" id="A0A225EAQ5"/>
<proteinExistence type="predicted"/>
<keyword evidence="2" id="KW-1185">Reference proteome</keyword>
<name>A0A225EAQ5_9BACT</name>
<comment type="caution">
    <text evidence="1">The sequence shown here is derived from an EMBL/GenBank/DDBJ whole genome shotgun (WGS) entry which is preliminary data.</text>
</comment>
<dbReference type="Proteomes" id="UP000214646">
    <property type="component" value="Unassembled WGS sequence"/>
</dbReference>
<gene>
    <name evidence="1" type="ORF">FRUB_01966</name>
</gene>
<sequence length="164" mass="18564">MEPRSNISPVARKRVERAVKFFRLNIDPDLVRARLKVIDAVQEALDQGDAAEAGLFAVRYRPHSFVASEFLRDVAPQHLPTPQVELEWLLRALLDELDLELRLNELNPDKFLNGRINELLWSLGVLWLDPPAGTPANLDVFFAKEEVDGLIRPLRDKLAAHDGA</sequence>
<organism evidence="1 2">
    <name type="scientific">Fimbriiglobus ruber</name>
    <dbReference type="NCBI Taxonomy" id="1908690"/>
    <lineage>
        <taxon>Bacteria</taxon>
        <taxon>Pseudomonadati</taxon>
        <taxon>Planctomycetota</taxon>
        <taxon>Planctomycetia</taxon>
        <taxon>Gemmatales</taxon>
        <taxon>Gemmataceae</taxon>
        <taxon>Fimbriiglobus</taxon>
    </lineage>
</organism>